<dbReference type="InterPro" id="IPR003489">
    <property type="entry name" value="RHF/RaiA"/>
</dbReference>
<comment type="subunit">
    <text evidence="4">Interacts with 100S ribosomes.</text>
</comment>
<evidence type="ECO:0000313" key="6">
    <source>
        <dbReference type="EMBL" id="QIK78705.1"/>
    </source>
</evidence>
<protein>
    <recommendedName>
        <fullName evidence="3 4">Ribosome hibernation promoting factor</fullName>
        <shortName evidence="4">HPF</shortName>
    </recommendedName>
</protein>
<dbReference type="NCBIfam" id="TIGR00741">
    <property type="entry name" value="yfiA"/>
    <property type="match status" value="1"/>
</dbReference>
<proteinExistence type="inferred from homology"/>
<keyword evidence="7" id="KW-1185">Reference proteome</keyword>
<comment type="similarity">
    <text evidence="4">Belongs to the HPF/YfiA ribosome-associated protein family. Long HPF subfamily.</text>
</comment>
<dbReference type="CDD" id="cd00552">
    <property type="entry name" value="RaiA"/>
    <property type="match status" value="1"/>
</dbReference>
<name>A0A6G7YPN8_9SPHN</name>
<evidence type="ECO:0000256" key="2">
    <source>
        <dbReference type="ARBA" id="ARBA00038695"/>
    </source>
</evidence>
<keyword evidence="1 4" id="KW-0810">Translation regulation</keyword>
<dbReference type="GO" id="GO:0045900">
    <property type="term" value="P:negative regulation of translational elongation"/>
    <property type="evidence" value="ECO:0007669"/>
    <property type="project" value="TreeGrafter"/>
</dbReference>
<dbReference type="KEGG" id="spii:G7077_07155"/>
<comment type="function">
    <text evidence="4">Required for dimerization of active 70S ribosomes into 100S ribosomes in stationary phase; 100S ribosomes are translationally inactive and sometimes present during exponential growth.</text>
</comment>
<evidence type="ECO:0000313" key="7">
    <source>
        <dbReference type="Proteomes" id="UP000503222"/>
    </source>
</evidence>
<dbReference type="EMBL" id="CP049869">
    <property type="protein sequence ID" value="QIK78705.1"/>
    <property type="molecule type" value="Genomic_DNA"/>
</dbReference>
<dbReference type="PANTHER" id="PTHR33231:SF1">
    <property type="entry name" value="30S RIBOSOMAL PROTEIN"/>
    <property type="match status" value="1"/>
</dbReference>
<evidence type="ECO:0000259" key="5">
    <source>
        <dbReference type="Pfam" id="PF16321"/>
    </source>
</evidence>
<dbReference type="InterPro" id="IPR038416">
    <property type="entry name" value="Ribosom_S30AE_C_sf"/>
</dbReference>
<dbReference type="SUPFAM" id="SSF69754">
    <property type="entry name" value="Ribosome binding protein Y (YfiA homologue)"/>
    <property type="match status" value="1"/>
</dbReference>
<gene>
    <name evidence="6" type="primary">raiA</name>
    <name evidence="4" type="synonym">hpf</name>
    <name evidence="6" type="ORF">G7077_07155</name>
</gene>
<reference evidence="6 7" key="1">
    <citation type="submission" date="2020-03" db="EMBL/GenBank/DDBJ databases">
        <title>Sphingomonas sp. nov., isolated from fish.</title>
        <authorList>
            <person name="Hyun D.-W."/>
            <person name="Bae J.-W."/>
        </authorList>
    </citation>
    <scope>NUCLEOTIDE SEQUENCE [LARGE SCALE GENOMIC DNA]</scope>
    <source>
        <strain evidence="6 7">HDW15B</strain>
    </source>
</reference>
<evidence type="ECO:0000256" key="1">
    <source>
        <dbReference type="ARBA" id="ARBA00022845"/>
    </source>
</evidence>
<dbReference type="PANTHER" id="PTHR33231">
    <property type="entry name" value="30S RIBOSOMAL PROTEIN"/>
    <property type="match status" value="1"/>
</dbReference>
<sequence>MDVRVSGHQVDTGETLREHAAQRISDIAEKYFSRAIGANVTFGRGPHNDFTCDILAPVAQGVVLKASHSAQEAQIAFNGAADRIEKQLRRYVRRLKDHKAEPAAYVENAGYTVFSPANEDVEEAPDSPLVVAETRVDIPESSVSDAVMLMDLRNTNALLFKNSASGEFNMIYRREDGNIGWVEPKLA</sequence>
<accession>A0A6G7YPN8</accession>
<dbReference type="GO" id="GO:0043024">
    <property type="term" value="F:ribosomal small subunit binding"/>
    <property type="evidence" value="ECO:0007669"/>
    <property type="project" value="TreeGrafter"/>
</dbReference>
<dbReference type="Pfam" id="PF02482">
    <property type="entry name" value="Ribosomal_S30AE"/>
    <property type="match status" value="1"/>
</dbReference>
<feature type="domain" description="Sigma 54 modulation/S30EA ribosomal protein C-terminal" evidence="5">
    <location>
        <begin position="127"/>
        <end position="180"/>
    </location>
</feature>
<comment type="subunit">
    <text evidence="2">Associates exclusively with 100S ribosomes, which are dimers of 70S ribosomes.</text>
</comment>
<dbReference type="Gene3D" id="3.30.505.50">
    <property type="entry name" value="Sigma 54 modulation/S30EA ribosomal protein, C-terminal domain"/>
    <property type="match status" value="1"/>
</dbReference>
<dbReference type="Proteomes" id="UP000503222">
    <property type="component" value="Chromosome"/>
</dbReference>
<keyword evidence="4" id="KW-0963">Cytoplasm</keyword>
<dbReference type="Gene3D" id="3.30.160.100">
    <property type="entry name" value="Ribosome hibernation promotion factor-like"/>
    <property type="match status" value="1"/>
</dbReference>
<dbReference type="AlphaFoldDB" id="A0A6G7YPN8"/>
<dbReference type="InterPro" id="IPR034694">
    <property type="entry name" value="HPF_long/plastid"/>
</dbReference>
<dbReference type="InterPro" id="IPR032528">
    <property type="entry name" value="Ribosom_S30AE_C"/>
</dbReference>
<dbReference type="HAMAP" id="MF_00839">
    <property type="entry name" value="HPF"/>
    <property type="match status" value="1"/>
</dbReference>
<organism evidence="6 7">
    <name type="scientific">Sphingomonas piscis</name>
    <dbReference type="NCBI Taxonomy" id="2714943"/>
    <lineage>
        <taxon>Bacteria</taxon>
        <taxon>Pseudomonadati</taxon>
        <taxon>Pseudomonadota</taxon>
        <taxon>Alphaproteobacteria</taxon>
        <taxon>Sphingomonadales</taxon>
        <taxon>Sphingomonadaceae</taxon>
        <taxon>Sphingomonas</taxon>
    </lineage>
</organism>
<comment type="subcellular location">
    <subcellularLocation>
        <location evidence="4">Cytoplasm</location>
    </subcellularLocation>
</comment>
<evidence type="ECO:0000256" key="4">
    <source>
        <dbReference type="HAMAP-Rule" id="MF_00839"/>
    </source>
</evidence>
<dbReference type="Pfam" id="PF16321">
    <property type="entry name" value="Ribosom_S30AE_C"/>
    <property type="match status" value="1"/>
</dbReference>
<dbReference type="RefSeq" id="WP_166411098.1">
    <property type="nucleotide sequence ID" value="NZ_CP049869.1"/>
</dbReference>
<dbReference type="InterPro" id="IPR036567">
    <property type="entry name" value="RHF-like"/>
</dbReference>
<evidence type="ECO:0000256" key="3">
    <source>
        <dbReference type="ARBA" id="ARBA00041148"/>
    </source>
</evidence>
<dbReference type="InterPro" id="IPR050574">
    <property type="entry name" value="HPF/YfiA_ribosome-assoc"/>
</dbReference>
<dbReference type="GO" id="GO:0022627">
    <property type="term" value="C:cytosolic small ribosomal subunit"/>
    <property type="evidence" value="ECO:0007669"/>
    <property type="project" value="TreeGrafter"/>
</dbReference>